<protein>
    <submittedName>
        <fullName evidence="4">N-acetyltransferase</fullName>
    </submittedName>
</protein>
<reference evidence="4 5" key="1">
    <citation type="journal article" date="2019" name="Genome Biol. Evol.">
        <title>Day and night: Metabolic profiles and evolutionary relationships of six axenic non-marine cyanobacteria.</title>
        <authorList>
            <person name="Will S.E."/>
            <person name="Henke P."/>
            <person name="Boedeker C."/>
            <person name="Huang S."/>
            <person name="Brinkmann H."/>
            <person name="Rohde M."/>
            <person name="Jarek M."/>
            <person name="Friedl T."/>
            <person name="Seufert S."/>
            <person name="Schumacher M."/>
            <person name="Overmann J."/>
            <person name="Neumann-Schaal M."/>
            <person name="Petersen J."/>
        </authorList>
    </citation>
    <scope>NUCLEOTIDE SEQUENCE [LARGE SCALE GENOMIC DNA]</scope>
    <source>
        <strain evidence="4 5">PCC 6912</strain>
    </source>
</reference>
<keyword evidence="2" id="KW-0012">Acyltransferase</keyword>
<comment type="caution">
    <text evidence="4">The sequence shown here is derived from an EMBL/GenBank/DDBJ whole genome shotgun (WGS) entry which is preliminary data.</text>
</comment>
<dbReference type="RefSeq" id="WP_016874357.1">
    <property type="nucleotide sequence ID" value="NZ_AJLN01000116.1"/>
</dbReference>
<dbReference type="InterPro" id="IPR050832">
    <property type="entry name" value="Bact_Acetyltransf"/>
</dbReference>
<dbReference type="STRING" id="211165.GCA_000317285_05078"/>
<gene>
    <name evidence="4" type="ORF">PCC6912_01690</name>
</gene>
<dbReference type="OrthoDB" id="9796171at2"/>
<dbReference type="Proteomes" id="UP000268857">
    <property type="component" value="Unassembled WGS sequence"/>
</dbReference>
<accession>A0A433NRC9</accession>
<sequence>MSDLIIKLADYQEDFPKIEEIRRIVFQEGQGVDPDLDFDGDDEISEQLIAYLDNEAVGTARIRYLNDKTAKIERLAVLPIARGQGIGKKIMEKALLVIASKNIPEVVLHAQEYVKGLHQQLGFQEEGEVFEEAGIRHVKMKKYLNC</sequence>
<proteinExistence type="predicted"/>
<evidence type="ECO:0000313" key="5">
    <source>
        <dbReference type="Proteomes" id="UP000268857"/>
    </source>
</evidence>
<dbReference type="CDD" id="cd04301">
    <property type="entry name" value="NAT_SF"/>
    <property type="match status" value="1"/>
</dbReference>
<dbReference type="GO" id="GO:0016747">
    <property type="term" value="F:acyltransferase activity, transferring groups other than amino-acyl groups"/>
    <property type="evidence" value="ECO:0007669"/>
    <property type="project" value="InterPro"/>
</dbReference>
<evidence type="ECO:0000313" key="4">
    <source>
        <dbReference type="EMBL" id="RUR86726.1"/>
    </source>
</evidence>
<keyword evidence="1 4" id="KW-0808">Transferase</keyword>
<organism evidence="4 5">
    <name type="scientific">Chlorogloeopsis fritschii PCC 6912</name>
    <dbReference type="NCBI Taxonomy" id="211165"/>
    <lineage>
        <taxon>Bacteria</taxon>
        <taxon>Bacillati</taxon>
        <taxon>Cyanobacteriota</taxon>
        <taxon>Cyanophyceae</taxon>
        <taxon>Nostocales</taxon>
        <taxon>Chlorogloeopsidaceae</taxon>
        <taxon>Chlorogloeopsis</taxon>
    </lineage>
</organism>
<evidence type="ECO:0000256" key="2">
    <source>
        <dbReference type="ARBA" id="ARBA00023315"/>
    </source>
</evidence>
<evidence type="ECO:0000256" key="1">
    <source>
        <dbReference type="ARBA" id="ARBA00022679"/>
    </source>
</evidence>
<dbReference type="PROSITE" id="PS51186">
    <property type="entry name" value="GNAT"/>
    <property type="match status" value="1"/>
</dbReference>
<dbReference type="SUPFAM" id="SSF55729">
    <property type="entry name" value="Acyl-CoA N-acyltransferases (Nat)"/>
    <property type="match status" value="1"/>
</dbReference>
<dbReference type="Gene3D" id="3.40.630.30">
    <property type="match status" value="1"/>
</dbReference>
<dbReference type="AlphaFoldDB" id="A0A433NRC9"/>
<name>A0A433NRC9_CHLFR</name>
<dbReference type="EMBL" id="RSCJ01000001">
    <property type="protein sequence ID" value="RUR86726.1"/>
    <property type="molecule type" value="Genomic_DNA"/>
</dbReference>
<dbReference type="InterPro" id="IPR000182">
    <property type="entry name" value="GNAT_dom"/>
</dbReference>
<dbReference type="PANTHER" id="PTHR43877">
    <property type="entry name" value="AMINOALKYLPHOSPHONATE N-ACETYLTRANSFERASE-RELATED-RELATED"/>
    <property type="match status" value="1"/>
</dbReference>
<keyword evidence="5" id="KW-1185">Reference proteome</keyword>
<dbReference type="InterPro" id="IPR016181">
    <property type="entry name" value="Acyl_CoA_acyltransferase"/>
</dbReference>
<evidence type="ECO:0000259" key="3">
    <source>
        <dbReference type="PROSITE" id="PS51186"/>
    </source>
</evidence>
<feature type="domain" description="N-acetyltransferase" evidence="3">
    <location>
        <begin position="6"/>
        <end position="145"/>
    </location>
</feature>
<dbReference type="Pfam" id="PF13673">
    <property type="entry name" value="Acetyltransf_10"/>
    <property type="match status" value="1"/>
</dbReference>